<protein>
    <submittedName>
        <fullName evidence="1">Uncharacterized protein</fullName>
    </submittedName>
</protein>
<comment type="caution">
    <text evidence="1">The sequence shown here is derived from an EMBL/GenBank/DDBJ whole genome shotgun (WGS) entry which is preliminary data.</text>
</comment>
<dbReference type="RefSeq" id="WP_267280528.1">
    <property type="nucleotide sequence ID" value="NZ_JAOVZV010000003.1"/>
</dbReference>
<evidence type="ECO:0000313" key="2">
    <source>
        <dbReference type="Proteomes" id="UP001070176"/>
    </source>
</evidence>
<evidence type="ECO:0000313" key="1">
    <source>
        <dbReference type="EMBL" id="MCX8531899.1"/>
    </source>
</evidence>
<sequence>MEEKIYSWFIKKGNILIHRNENCITFQLNNENEDFCWLTKSDTDEVIDILTMIAKQIWENPDYLRKPYTDRLYKIIDDNCHVWEIGDSQLLIKYDETEAVIKIKSIGNANLNIEVNQTVEIIQVLEQLNNQI</sequence>
<keyword evidence="2" id="KW-1185">Reference proteome</keyword>
<reference evidence="1" key="1">
    <citation type="submission" date="2022-10" db="EMBL/GenBank/DDBJ databases">
        <title>Chryseobacterium sp. nov., a novel bacterial species.</title>
        <authorList>
            <person name="Cao Y."/>
        </authorList>
    </citation>
    <scope>NUCLEOTIDE SEQUENCE</scope>
    <source>
        <strain evidence="1">KC 927</strain>
    </source>
</reference>
<name>A0ABT3Y176_9FLAO</name>
<dbReference type="EMBL" id="JAOVZV010000003">
    <property type="protein sequence ID" value="MCX8531899.1"/>
    <property type="molecule type" value="Genomic_DNA"/>
</dbReference>
<organism evidence="1 2">
    <name type="scientific">Chryseobacterium luquanense</name>
    <dbReference type="NCBI Taxonomy" id="2983766"/>
    <lineage>
        <taxon>Bacteria</taxon>
        <taxon>Pseudomonadati</taxon>
        <taxon>Bacteroidota</taxon>
        <taxon>Flavobacteriia</taxon>
        <taxon>Flavobacteriales</taxon>
        <taxon>Weeksellaceae</taxon>
        <taxon>Chryseobacterium group</taxon>
        <taxon>Chryseobacterium</taxon>
    </lineage>
</organism>
<proteinExistence type="predicted"/>
<gene>
    <name evidence="1" type="ORF">OEA66_06000</name>
</gene>
<accession>A0ABT3Y176</accession>
<dbReference type="Proteomes" id="UP001070176">
    <property type="component" value="Unassembled WGS sequence"/>
</dbReference>